<dbReference type="GO" id="GO:0005615">
    <property type="term" value="C:extracellular space"/>
    <property type="evidence" value="ECO:0007669"/>
    <property type="project" value="InterPro"/>
</dbReference>
<keyword evidence="5" id="KW-0882">Thioester bond</keyword>
<feature type="domain" description="Alpha-2-macroglobulin" evidence="8">
    <location>
        <begin position="41"/>
        <end position="132"/>
    </location>
</feature>
<evidence type="ECO:0000256" key="4">
    <source>
        <dbReference type="ARBA" id="ARBA00022900"/>
    </source>
</evidence>
<organism evidence="10 11">
    <name type="scientific">Littorina saxatilis</name>
    <dbReference type="NCBI Taxonomy" id="31220"/>
    <lineage>
        <taxon>Eukaryota</taxon>
        <taxon>Metazoa</taxon>
        <taxon>Spiralia</taxon>
        <taxon>Lophotrochozoa</taxon>
        <taxon>Mollusca</taxon>
        <taxon>Gastropoda</taxon>
        <taxon>Caenogastropoda</taxon>
        <taxon>Littorinimorpha</taxon>
        <taxon>Littorinoidea</taxon>
        <taxon>Littorinidae</taxon>
        <taxon>Littorina</taxon>
    </lineage>
</organism>
<accession>A0AAN9B0L4</accession>
<dbReference type="SUPFAM" id="SSF49410">
    <property type="entry name" value="Alpha-macroglobulin receptor domain"/>
    <property type="match status" value="1"/>
</dbReference>
<dbReference type="InterPro" id="IPR013783">
    <property type="entry name" value="Ig-like_fold"/>
</dbReference>
<keyword evidence="3" id="KW-0732">Signal</keyword>
<name>A0AAN9B0L4_9CAEN</name>
<dbReference type="Gene3D" id="2.60.40.10">
    <property type="entry name" value="Immunoglobulins"/>
    <property type="match status" value="1"/>
</dbReference>
<dbReference type="SMART" id="SM01361">
    <property type="entry name" value="A2M_recep"/>
    <property type="match status" value="1"/>
</dbReference>
<evidence type="ECO:0000256" key="5">
    <source>
        <dbReference type="ARBA" id="ARBA00022966"/>
    </source>
</evidence>
<dbReference type="GO" id="GO:0004867">
    <property type="term" value="F:serine-type endopeptidase inhibitor activity"/>
    <property type="evidence" value="ECO:0007669"/>
    <property type="project" value="UniProtKB-KW"/>
</dbReference>
<dbReference type="InterPro" id="IPR014756">
    <property type="entry name" value="Ig_E-set"/>
</dbReference>
<evidence type="ECO:0000313" key="10">
    <source>
        <dbReference type="EMBL" id="KAK7096878.1"/>
    </source>
</evidence>
<keyword evidence="11" id="KW-1185">Reference proteome</keyword>
<dbReference type="EMBL" id="JBAMIC010000013">
    <property type="protein sequence ID" value="KAK7096878.1"/>
    <property type="molecule type" value="Genomic_DNA"/>
</dbReference>
<dbReference type="InterPro" id="IPR001599">
    <property type="entry name" value="Macroglobln_a2"/>
</dbReference>
<dbReference type="Proteomes" id="UP001374579">
    <property type="component" value="Unassembled WGS sequence"/>
</dbReference>
<evidence type="ECO:0000256" key="7">
    <source>
        <dbReference type="SAM" id="MobiDB-lite"/>
    </source>
</evidence>
<comment type="similarity">
    <text evidence="1">Belongs to the protease inhibitor I39 (alpha-2-macroglobulin) family.</text>
</comment>
<dbReference type="InterPro" id="IPR019742">
    <property type="entry name" value="MacrogloblnA2_CS"/>
</dbReference>
<proteinExistence type="inferred from homology"/>
<feature type="region of interest" description="Disordered" evidence="7">
    <location>
        <begin position="1"/>
        <end position="20"/>
    </location>
</feature>
<comment type="caution">
    <text evidence="10">The sequence shown here is derived from an EMBL/GenBank/DDBJ whole genome shotgun (WGS) entry which is preliminary data.</text>
</comment>
<dbReference type="Pfam" id="PF00207">
    <property type="entry name" value="A2M"/>
    <property type="match status" value="1"/>
</dbReference>
<dbReference type="Pfam" id="PF07677">
    <property type="entry name" value="A2M_recep"/>
    <property type="match status" value="1"/>
</dbReference>
<dbReference type="Pfam" id="PF07678">
    <property type="entry name" value="TED_complement"/>
    <property type="match status" value="1"/>
</dbReference>
<dbReference type="AlphaFoldDB" id="A0AAN9B0L4"/>
<sequence>MTMSPGMAGGMMPTTLPNSVDELKDKPLKEVNRVRNMFPETWLWVNTTVGANGSATIRTIVPDTITSWITTAFATNSKTGLGITPSSKKLTVFRSFFVSLTMPSSVVRGEHVVIQASVFNYLSSDVSVLVSLPGSKEYTSLVIGDDGSESMSSGDAEKAVIVKSQGQTAVYFPIIPLAIGAVNIEVSARSTLAADAVRRQLIVEAEGVPTEFSVPVFINLGSNGSNVFTQTFPISMPDDVIDGSTRTQVKVTGDILGPSINGLEFLLRIPTGCGEQNMIKLAPDLYIANYLTASGQITPAMHTRVKHLIETGYQRELTYQRSDGSFSAFGNSDGAGSTWLTAFVLRVFHEARPYVYVDDGVLQRAINWIIDHQNQDGSFNEFGHIYDQEMKHFKDHSNGLTSFVLLSLLENADVPVSQNQKNSLQWAIGNATDFLENNHHNITTDDYLSLTLTCLALTKAGSPVADTLFTAVMSKSTTEHGMTFWKTPTGSTSTIDPYSRWRPTHVRARPIDIHVTSYALLVYSARGLLQEGMEVLHWLTRQRNPYGGFASTQDTVVGLQAMTEFVHQAVPAGYDLHLEVRAQHTEAHFNVTTSNSLVLQSKDYSYVPPEVTFSATGKGVAVAELDVFFNVESDLGEPAFEVSTVLLDDYLNSFKVMICTRWLLPGESGMVVQEVGIPSGFAPDMTSVGHVAGIKRSEQKGRYLDIYFDKITKNSLCYTVMFDRQSKVAHSQPSYVITQDYYEPSNRATASYQSLSLKNSDVCDVCPDCCHKA</sequence>
<dbReference type="Gene3D" id="2.20.130.20">
    <property type="match status" value="1"/>
</dbReference>
<dbReference type="InterPro" id="IPR011626">
    <property type="entry name" value="Alpha-macroglobulin_TED"/>
</dbReference>
<evidence type="ECO:0000256" key="3">
    <source>
        <dbReference type="ARBA" id="ARBA00022729"/>
    </source>
</evidence>
<dbReference type="SUPFAM" id="SSF48239">
    <property type="entry name" value="Terpenoid cyclases/Protein prenyltransferases"/>
    <property type="match status" value="1"/>
</dbReference>
<dbReference type="InterPro" id="IPR047565">
    <property type="entry name" value="Alpha-macroglob_thiol-ester_cl"/>
</dbReference>
<dbReference type="Gene3D" id="1.50.10.20">
    <property type="match status" value="1"/>
</dbReference>
<evidence type="ECO:0000259" key="9">
    <source>
        <dbReference type="SMART" id="SM01361"/>
    </source>
</evidence>
<evidence type="ECO:0000256" key="2">
    <source>
        <dbReference type="ARBA" id="ARBA00022690"/>
    </source>
</evidence>
<dbReference type="InterPro" id="IPR009048">
    <property type="entry name" value="A-macroglobulin_rcpt-bd"/>
</dbReference>
<dbReference type="InterPro" id="IPR050473">
    <property type="entry name" value="A2M/Complement_sys"/>
</dbReference>
<dbReference type="Gene3D" id="2.60.120.1540">
    <property type="match status" value="1"/>
</dbReference>
<dbReference type="Gene3D" id="2.60.40.690">
    <property type="entry name" value="Alpha-macroglobulin, receptor-binding domain"/>
    <property type="match status" value="1"/>
</dbReference>
<keyword evidence="2" id="KW-0646">Protease inhibitor</keyword>
<evidence type="ECO:0000256" key="6">
    <source>
        <dbReference type="ARBA" id="ARBA00023157"/>
    </source>
</evidence>
<dbReference type="InterPro" id="IPR036595">
    <property type="entry name" value="A-macroglobulin_rcpt-bd_sf"/>
</dbReference>
<dbReference type="PROSITE" id="PS00477">
    <property type="entry name" value="ALPHA_2_MACROGLOBULIN"/>
    <property type="match status" value="1"/>
</dbReference>
<dbReference type="InterPro" id="IPR008930">
    <property type="entry name" value="Terpenoid_cyclase/PrenylTrfase"/>
</dbReference>
<dbReference type="SMART" id="SM01419">
    <property type="entry name" value="Thiol-ester_cl"/>
    <property type="match status" value="1"/>
</dbReference>
<gene>
    <name evidence="10" type="ORF">V1264_003921</name>
</gene>
<dbReference type="PANTHER" id="PTHR11412">
    <property type="entry name" value="MACROGLOBULIN / COMPLEMENT"/>
    <property type="match status" value="1"/>
</dbReference>
<evidence type="ECO:0000313" key="11">
    <source>
        <dbReference type="Proteomes" id="UP001374579"/>
    </source>
</evidence>
<keyword evidence="4" id="KW-0722">Serine protease inhibitor</keyword>
<protein>
    <submittedName>
        <fullName evidence="10">Uncharacterized protein</fullName>
    </submittedName>
</protein>
<evidence type="ECO:0000256" key="1">
    <source>
        <dbReference type="ARBA" id="ARBA00010952"/>
    </source>
</evidence>
<feature type="domain" description="Alpha-macroglobulin receptor-binding" evidence="9">
    <location>
        <begin position="668"/>
        <end position="752"/>
    </location>
</feature>
<dbReference type="PANTHER" id="PTHR11412:SF136">
    <property type="entry name" value="CD109 ANTIGEN"/>
    <property type="match status" value="1"/>
</dbReference>
<keyword evidence="6" id="KW-1015">Disulfide bond</keyword>
<evidence type="ECO:0000259" key="8">
    <source>
        <dbReference type="SMART" id="SM01360"/>
    </source>
</evidence>
<dbReference type="SUPFAM" id="SSF81296">
    <property type="entry name" value="E set domains"/>
    <property type="match status" value="1"/>
</dbReference>
<reference evidence="10 11" key="1">
    <citation type="submission" date="2024-02" db="EMBL/GenBank/DDBJ databases">
        <title>Chromosome-scale genome assembly of the rough periwinkle Littorina saxatilis.</title>
        <authorList>
            <person name="De Jode A."/>
            <person name="Faria R."/>
            <person name="Formenti G."/>
            <person name="Sims Y."/>
            <person name="Smith T.P."/>
            <person name="Tracey A."/>
            <person name="Wood J.M.D."/>
            <person name="Zagrodzka Z.B."/>
            <person name="Johannesson K."/>
            <person name="Butlin R.K."/>
            <person name="Leder E.H."/>
        </authorList>
    </citation>
    <scope>NUCLEOTIDE SEQUENCE [LARGE SCALE GENOMIC DNA]</scope>
    <source>
        <strain evidence="10">Snail1</strain>
        <tissue evidence="10">Muscle</tissue>
    </source>
</reference>
<dbReference type="SMART" id="SM01360">
    <property type="entry name" value="A2M"/>
    <property type="match status" value="1"/>
</dbReference>